<keyword evidence="1" id="KW-0732">Signal</keyword>
<evidence type="ECO:0000313" key="3">
    <source>
        <dbReference type="Proteomes" id="UP000268162"/>
    </source>
</evidence>
<dbReference type="Proteomes" id="UP000268162">
    <property type="component" value="Unassembled WGS sequence"/>
</dbReference>
<name>A0A4Q0A2A6_9FUNG</name>
<feature type="chain" id="PRO_5020665064" evidence="1">
    <location>
        <begin position="23"/>
        <end position="461"/>
    </location>
</feature>
<evidence type="ECO:0000313" key="2">
    <source>
        <dbReference type="EMBL" id="RKP39631.1"/>
    </source>
</evidence>
<sequence>MRFSKTTLTFAVAAMGISTSVGGPMNPNSTSQYPNIKLLSRELGLIIAHLLDSETRGQLLLTNRQWRGNVLESAPASINSLGQTIVPSVQEYSRMVMDKGLPADELNLKGTTLIHDWMALLKHETLFLFKKFLVDTMQSEGPNSPLGYYLALPIFQTSTRDVVMVDDMPDKTLYTMFPMLQLANEYSVADFTKLVDGVLGPNVVGPVTSAFTRTVGGGNDERFRSLFWATMSMIREDLYYSVTWHLYQQVTDAQLRVTTANSARRPGSVTASFDKIKELFTTVLVGFNRPWLLRVTRNNYAMFGLILAARKFALYVPSHPELAATIHSEAAFYNGMIHWVESNGLDEDVTLVRQIVVDCLHTYGLYQARDYLIANWPRLDKIVEVGVAALTQTFAPFEVDESVEYNDAECTSLLFDPKAVNFWDDSGFGMNVIKSAIPMEIVEGLKFQSPEYLPDLHDDNN</sequence>
<protein>
    <submittedName>
        <fullName evidence="2">Uncharacterized protein</fullName>
    </submittedName>
</protein>
<feature type="signal peptide" evidence="1">
    <location>
        <begin position="1"/>
        <end position="22"/>
    </location>
</feature>
<reference evidence="3" key="1">
    <citation type="journal article" date="2018" name="Nat. Microbiol.">
        <title>Leveraging single-cell genomics to expand the fungal tree of life.</title>
        <authorList>
            <person name="Ahrendt S.R."/>
            <person name="Quandt C.A."/>
            <person name="Ciobanu D."/>
            <person name="Clum A."/>
            <person name="Salamov A."/>
            <person name="Andreopoulos B."/>
            <person name="Cheng J.F."/>
            <person name="Woyke T."/>
            <person name="Pelin A."/>
            <person name="Henrissat B."/>
            <person name="Reynolds N.K."/>
            <person name="Benny G.L."/>
            <person name="Smith M.E."/>
            <person name="James T.Y."/>
            <person name="Grigoriev I.V."/>
        </authorList>
    </citation>
    <scope>NUCLEOTIDE SEQUENCE [LARGE SCALE GENOMIC DNA]</scope>
    <source>
        <strain evidence="3">RSA 468</strain>
    </source>
</reference>
<dbReference type="AlphaFoldDB" id="A0A4Q0A2A6"/>
<dbReference type="EMBL" id="ML002256">
    <property type="protein sequence ID" value="RKP39631.1"/>
    <property type="molecule type" value="Genomic_DNA"/>
</dbReference>
<proteinExistence type="predicted"/>
<evidence type="ECO:0000256" key="1">
    <source>
        <dbReference type="SAM" id="SignalP"/>
    </source>
</evidence>
<gene>
    <name evidence="2" type="ORF">BJ085DRAFT_29449</name>
</gene>
<accession>A0A4Q0A2A6</accession>
<keyword evidence="3" id="KW-1185">Reference proteome</keyword>
<organism evidence="2 3">
    <name type="scientific">Dimargaris cristalligena</name>
    <dbReference type="NCBI Taxonomy" id="215637"/>
    <lineage>
        <taxon>Eukaryota</taxon>
        <taxon>Fungi</taxon>
        <taxon>Fungi incertae sedis</taxon>
        <taxon>Zoopagomycota</taxon>
        <taxon>Kickxellomycotina</taxon>
        <taxon>Dimargaritomycetes</taxon>
        <taxon>Dimargaritales</taxon>
        <taxon>Dimargaritaceae</taxon>
        <taxon>Dimargaris</taxon>
    </lineage>
</organism>